<dbReference type="Gene3D" id="3.40.50.300">
    <property type="entry name" value="P-loop containing nucleotide triphosphate hydrolases"/>
    <property type="match status" value="1"/>
</dbReference>
<feature type="domain" description="Disease resistance N-terminal" evidence="8">
    <location>
        <begin position="5"/>
        <end position="97"/>
    </location>
</feature>
<dbReference type="FunFam" id="1.10.10.10:FF:000322">
    <property type="entry name" value="Probable disease resistance protein At1g63360"/>
    <property type="match status" value="1"/>
</dbReference>
<dbReference type="FunFam" id="3.80.10.10:FF:000383">
    <property type="entry name" value="Leucine-rich repeat receptor protein kinase EMS1"/>
    <property type="match status" value="1"/>
</dbReference>
<dbReference type="InterPro" id="IPR055414">
    <property type="entry name" value="LRR_R13L4/SHOC2-like"/>
</dbReference>
<evidence type="ECO:0000256" key="6">
    <source>
        <dbReference type="ARBA" id="ARBA00022840"/>
    </source>
</evidence>
<dbReference type="InterPro" id="IPR042197">
    <property type="entry name" value="Apaf_helical"/>
</dbReference>
<name>A0AAW2WJ37_SESRA</name>
<keyword evidence="3" id="KW-0677">Repeat</keyword>
<evidence type="ECO:0000259" key="8">
    <source>
        <dbReference type="Pfam" id="PF18052"/>
    </source>
</evidence>
<protein>
    <submittedName>
        <fullName evidence="11">Disease resistance protein RGA3</fullName>
    </submittedName>
</protein>
<dbReference type="InterPro" id="IPR058922">
    <property type="entry name" value="WHD_DRP"/>
</dbReference>
<dbReference type="Gene3D" id="1.10.8.430">
    <property type="entry name" value="Helical domain of apoptotic protease-activating factors"/>
    <property type="match status" value="1"/>
</dbReference>
<organism evidence="11">
    <name type="scientific">Sesamum radiatum</name>
    <name type="common">Black benniseed</name>
    <dbReference type="NCBI Taxonomy" id="300843"/>
    <lineage>
        <taxon>Eukaryota</taxon>
        <taxon>Viridiplantae</taxon>
        <taxon>Streptophyta</taxon>
        <taxon>Embryophyta</taxon>
        <taxon>Tracheophyta</taxon>
        <taxon>Spermatophyta</taxon>
        <taxon>Magnoliopsida</taxon>
        <taxon>eudicotyledons</taxon>
        <taxon>Gunneridae</taxon>
        <taxon>Pentapetalae</taxon>
        <taxon>asterids</taxon>
        <taxon>lamiids</taxon>
        <taxon>Lamiales</taxon>
        <taxon>Pedaliaceae</taxon>
        <taxon>Sesamum</taxon>
    </lineage>
</organism>
<dbReference type="Gene3D" id="1.20.5.4130">
    <property type="match status" value="1"/>
</dbReference>
<dbReference type="EMBL" id="JACGWJ010000001">
    <property type="protein sequence ID" value="KAL0441423.1"/>
    <property type="molecule type" value="Genomic_DNA"/>
</dbReference>
<evidence type="ECO:0000259" key="7">
    <source>
        <dbReference type="Pfam" id="PF00931"/>
    </source>
</evidence>
<feature type="domain" description="Disease resistance R13L4/SHOC-2-like LRR" evidence="10">
    <location>
        <begin position="616"/>
        <end position="677"/>
    </location>
</feature>
<evidence type="ECO:0000256" key="2">
    <source>
        <dbReference type="ARBA" id="ARBA00022614"/>
    </source>
</evidence>
<evidence type="ECO:0000256" key="4">
    <source>
        <dbReference type="ARBA" id="ARBA00022741"/>
    </source>
</evidence>
<dbReference type="InterPro" id="IPR038005">
    <property type="entry name" value="RX-like_CC"/>
</dbReference>
<dbReference type="AlphaFoldDB" id="A0AAW2WJ37"/>
<gene>
    <name evidence="11" type="ORF">Sradi_0081200</name>
</gene>
<dbReference type="Pfam" id="PF00931">
    <property type="entry name" value="NB-ARC"/>
    <property type="match status" value="1"/>
</dbReference>
<dbReference type="PROSITE" id="PS51450">
    <property type="entry name" value="LRR"/>
    <property type="match status" value="3"/>
</dbReference>
<dbReference type="PANTHER" id="PTHR36766:SF45">
    <property type="entry name" value="NB-ARC DOMAIN-CONTAINING PROTEIN"/>
    <property type="match status" value="1"/>
</dbReference>
<dbReference type="InterPro" id="IPR027417">
    <property type="entry name" value="P-loop_NTPase"/>
</dbReference>
<dbReference type="InterPro" id="IPR036388">
    <property type="entry name" value="WH-like_DNA-bd_sf"/>
</dbReference>
<dbReference type="Gene3D" id="1.10.10.10">
    <property type="entry name" value="Winged helix-like DNA-binding domain superfamily/Winged helix DNA-binding domain"/>
    <property type="match status" value="1"/>
</dbReference>
<dbReference type="SUPFAM" id="SSF52058">
    <property type="entry name" value="L domain-like"/>
    <property type="match status" value="2"/>
</dbReference>
<evidence type="ECO:0000256" key="5">
    <source>
        <dbReference type="ARBA" id="ARBA00022821"/>
    </source>
</evidence>
<dbReference type="SMART" id="SM00369">
    <property type="entry name" value="LRR_TYP"/>
    <property type="match status" value="5"/>
</dbReference>
<feature type="domain" description="NB-ARC" evidence="7">
    <location>
        <begin position="187"/>
        <end position="350"/>
    </location>
</feature>
<feature type="domain" description="Disease resistance R13L4/SHOC-2-like LRR" evidence="10">
    <location>
        <begin position="685"/>
        <end position="945"/>
    </location>
</feature>
<dbReference type="PANTHER" id="PTHR36766">
    <property type="entry name" value="PLANT BROAD-SPECTRUM MILDEW RESISTANCE PROTEIN RPW8"/>
    <property type="match status" value="1"/>
</dbReference>
<dbReference type="Pfam" id="PF23559">
    <property type="entry name" value="WHD_DRP"/>
    <property type="match status" value="1"/>
</dbReference>
<evidence type="ECO:0000259" key="10">
    <source>
        <dbReference type="Pfam" id="PF23598"/>
    </source>
</evidence>
<keyword evidence="6" id="KW-0067">ATP-binding</keyword>
<accession>A0AAW2WJ37</accession>
<dbReference type="Pfam" id="PF18052">
    <property type="entry name" value="Rx_N"/>
    <property type="match status" value="1"/>
</dbReference>
<evidence type="ECO:0000256" key="3">
    <source>
        <dbReference type="ARBA" id="ARBA00022737"/>
    </source>
</evidence>
<dbReference type="SUPFAM" id="SSF52540">
    <property type="entry name" value="P-loop containing nucleoside triphosphate hydrolases"/>
    <property type="match status" value="1"/>
</dbReference>
<dbReference type="GO" id="GO:0043531">
    <property type="term" value="F:ADP binding"/>
    <property type="evidence" value="ECO:0007669"/>
    <property type="project" value="InterPro"/>
</dbReference>
<dbReference type="FunFam" id="3.40.50.300:FF:001091">
    <property type="entry name" value="Probable disease resistance protein At1g61300"/>
    <property type="match status" value="1"/>
</dbReference>
<proteinExistence type="inferred from homology"/>
<dbReference type="CDD" id="cd14798">
    <property type="entry name" value="RX-CC_like"/>
    <property type="match status" value="1"/>
</dbReference>
<reference evidence="11" key="2">
    <citation type="journal article" date="2024" name="Plant">
        <title>Genomic evolution and insights into agronomic trait innovations of Sesamum species.</title>
        <authorList>
            <person name="Miao H."/>
            <person name="Wang L."/>
            <person name="Qu L."/>
            <person name="Liu H."/>
            <person name="Sun Y."/>
            <person name="Le M."/>
            <person name="Wang Q."/>
            <person name="Wei S."/>
            <person name="Zheng Y."/>
            <person name="Lin W."/>
            <person name="Duan Y."/>
            <person name="Cao H."/>
            <person name="Xiong S."/>
            <person name="Wang X."/>
            <person name="Wei L."/>
            <person name="Li C."/>
            <person name="Ma Q."/>
            <person name="Ju M."/>
            <person name="Zhao R."/>
            <person name="Li G."/>
            <person name="Mu C."/>
            <person name="Tian Q."/>
            <person name="Mei H."/>
            <person name="Zhang T."/>
            <person name="Gao T."/>
            <person name="Zhang H."/>
        </authorList>
    </citation>
    <scope>NUCLEOTIDE SEQUENCE</scope>
    <source>
        <strain evidence="11">G02</strain>
    </source>
</reference>
<dbReference type="Pfam" id="PF23598">
    <property type="entry name" value="LRR_14"/>
    <property type="match status" value="2"/>
</dbReference>
<dbReference type="GO" id="GO:0051607">
    <property type="term" value="P:defense response to virus"/>
    <property type="evidence" value="ECO:0007669"/>
    <property type="project" value="UniProtKB-ARBA"/>
</dbReference>
<dbReference type="InterPro" id="IPR003591">
    <property type="entry name" value="Leu-rich_rpt_typical-subtyp"/>
</dbReference>
<comment type="caution">
    <text evidence="11">The sequence shown here is derived from an EMBL/GenBank/DDBJ whole genome shotgun (WGS) entry which is preliminary data.</text>
</comment>
<dbReference type="GO" id="GO:0005524">
    <property type="term" value="F:ATP binding"/>
    <property type="evidence" value="ECO:0007669"/>
    <property type="project" value="UniProtKB-KW"/>
</dbReference>
<keyword evidence="5" id="KW-0611">Plant defense</keyword>
<dbReference type="PRINTS" id="PR00364">
    <property type="entry name" value="DISEASERSIST"/>
</dbReference>
<dbReference type="InterPro" id="IPR001611">
    <property type="entry name" value="Leu-rich_rpt"/>
</dbReference>
<evidence type="ECO:0000259" key="9">
    <source>
        <dbReference type="Pfam" id="PF23559"/>
    </source>
</evidence>
<sequence>MAEAVVSMALERLADVVQKQIQEEVDLVRGVKKEVGYLSSKLNTIRNVLDDAERRRYKDKTVHNWLRKLEDVSYDIDDVLDEWNYAIRKLQIERKNKHKVCPVIPSSCLCFNKIATRRDIAKKIEGLKQRLNVILNEKDEFKFVVNQPIDDPRESTRAQSISLVEVSDIHGRGDDKDVLVSKLKQEVVGQRLQAGLQVISIVGVGGIGKTTLAQLIYNDERIVKYFELKIWVCVSDVFDEVRIAKAILESVKKESSDLKELELLLNCLKDSISGKKFLLVLDDVWTEDHTKWEPFKISLNYGAPGSKILVTTRSERVARMMGTIEIHHLGQLSDTDSWLLMKHVAFHGRSEADYKELQEIGKKIADKCKGLPLAVKVLGSLLRFKDTKEEWESILNNEIWQLEEAEVDLFPHLFLSYNELSPAMKRCFSYSAFFPKDSVIDVDNLMRMWMALGYLGSTGSRSNLELRGKEYFNNLRMRCFFQDIEKDGNRVRCKMHDIVHDFAQFLRKTRRRGQDGEVEARTNASLVSQVEVYRSLFLVNELSCELFDFARRARILGVYDCGLEEIPRGLKKLIHLRYLDFDYNYGLTTDVSPTICQLYNLQTLTFKKCRLKDIPKEIGNLIDLRHLDLSYNLLKEIPGEIGNLIDLRHLDLSRNSLKEIPEEIGNLIELRYLNLHYNKLTEIPQEIGNLIRLRCLDLSVNQNIKELPETICNLRDLQTLNIRYCSFLSRLPEGIERLVNLKHLDNALCSSLYQIPQGIEKLTGLGTLSQFNYAERDWSKLGYLKELDQLSGSLELRIRLHDRQDVDEARKARLINKIHIEDMSFFFVRDAMGRSEEGELVRNEALEALQPPPKLKNLRIFGFRGTRFPSWISSSCLSHLRRLNIAECNYISTLPCLGKLPELVELVVGGMRELKIVGREFLGIEGDIKSWSGICFPMLTHLSFRGCPQWEEWEDIMADDEEEEEGRSTTMKIMPCLMALTITECGLTVLPHWLLRRPSLWSHIPDIETQ</sequence>
<feature type="domain" description="Disease resistance protein winged helix" evidence="9">
    <location>
        <begin position="434"/>
        <end position="503"/>
    </location>
</feature>
<dbReference type="InterPro" id="IPR002182">
    <property type="entry name" value="NB-ARC"/>
</dbReference>
<keyword evidence="4" id="KW-0547">Nucleotide-binding</keyword>
<evidence type="ECO:0000313" key="11">
    <source>
        <dbReference type="EMBL" id="KAL0441423.1"/>
    </source>
</evidence>
<keyword evidence="2" id="KW-0433">Leucine-rich repeat</keyword>
<dbReference type="Gene3D" id="3.80.10.10">
    <property type="entry name" value="Ribonuclease Inhibitor"/>
    <property type="match status" value="2"/>
</dbReference>
<dbReference type="InterPro" id="IPR041118">
    <property type="entry name" value="Rx_N"/>
</dbReference>
<comment type="similarity">
    <text evidence="1">Belongs to the disease resistance NB-LRR family.</text>
</comment>
<reference evidence="11" key="1">
    <citation type="submission" date="2020-06" db="EMBL/GenBank/DDBJ databases">
        <authorList>
            <person name="Li T."/>
            <person name="Hu X."/>
            <person name="Zhang T."/>
            <person name="Song X."/>
            <person name="Zhang H."/>
            <person name="Dai N."/>
            <person name="Sheng W."/>
            <person name="Hou X."/>
            <person name="Wei L."/>
        </authorList>
    </citation>
    <scope>NUCLEOTIDE SEQUENCE</scope>
    <source>
        <strain evidence="11">G02</strain>
        <tissue evidence="11">Leaf</tissue>
    </source>
</reference>
<dbReference type="InterPro" id="IPR032675">
    <property type="entry name" value="LRR_dom_sf"/>
</dbReference>
<evidence type="ECO:0000256" key="1">
    <source>
        <dbReference type="ARBA" id="ARBA00008894"/>
    </source>
</evidence>